<sequence length="204" mass="23093">MWKRRLVASLPRKSKWLILFTAFTVYFFISGDISLRSQIDVPTYPETKSTVVNVPILSNSGGVKSIYGKPVEADARPIYIRKYLGLWKSPLVPFANLIVEESDKHGVDPHLVVAIAQKESGLGRAGYKDCFNAWGWAQTKKYTRCFDSWEDGIKKFISEFSQNYIKKGLLTPEEIMAKYNPISPNGAWAVGVARYLNDLEEFSS</sequence>
<dbReference type="InterPro" id="IPR023346">
    <property type="entry name" value="Lysozyme-like_dom_sf"/>
</dbReference>
<dbReference type="SUPFAM" id="SSF53955">
    <property type="entry name" value="Lysozyme-like"/>
    <property type="match status" value="1"/>
</dbReference>
<organism evidence="1 2">
    <name type="scientific">Candidatus Woesebacteria bacterium GW2011_GWA1_41_13b</name>
    <dbReference type="NCBI Taxonomy" id="1618555"/>
    <lineage>
        <taxon>Bacteria</taxon>
        <taxon>Candidatus Woeseibacteriota</taxon>
    </lineage>
</organism>
<reference evidence="1 2" key="1">
    <citation type="journal article" date="2015" name="Nature">
        <title>rRNA introns, odd ribosomes, and small enigmatic genomes across a large radiation of phyla.</title>
        <authorList>
            <person name="Brown C.T."/>
            <person name="Hug L.A."/>
            <person name="Thomas B.C."/>
            <person name="Sharon I."/>
            <person name="Castelle C.J."/>
            <person name="Singh A."/>
            <person name="Wilkins M.J."/>
            <person name="Williams K.H."/>
            <person name="Banfield J.F."/>
        </authorList>
    </citation>
    <scope>NUCLEOTIDE SEQUENCE [LARGE SCALE GENOMIC DNA]</scope>
</reference>
<evidence type="ECO:0000313" key="2">
    <source>
        <dbReference type="Proteomes" id="UP000034676"/>
    </source>
</evidence>
<gene>
    <name evidence="1" type="ORF">UU42_C0008G0005</name>
</gene>
<proteinExistence type="predicted"/>
<dbReference type="AlphaFoldDB" id="A0A0G0USE4"/>
<accession>A0A0G0USE4</accession>
<evidence type="ECO:0000313" key="1">
    <source>
        <dbReference type="EMBL" id="KKR91669.1"/>
    </source>
</evidence>
<name>A0A0G0USE4_9BACT</name>
<comment type="caution">
    <text evidence="1">The sequence shown here is derived from an EMBL/GenBank/DDBJ whole genome shotgun (WGS) entry which is preliminary data.</text>
</comment>
<dbReference type="Gene3D" id="1.10.530.10">
    <property type="match status" value="1"/>
</dbReference>
<protein>
    <submittedName>
        <fullName evidence="1">N-acetylmuramoyl-L-alanine amidase</fullName>
    </submittedName>
</protein>
<dbReference type="EMBL" id="LCAO01000008">
    <property type="protein sequence ID" value="KKR91669.1"/>
    <property type="molecule type" value="Genomic_DNA"/>
</dbReference>
<dbReference type="Proteomes" id="UP000034676">
    <property type="component" value="Unassembled WGS sequence"/>
</dbReference>